<dbReference type="Proteomes" id="UP001161257">
    <property type="component" value="Unassembled WGS sequence"/>
</dbReference>
<proteinExistence type="predicted"/>
<evidence type="ECO:0000256" key="3">
    <source>
        <dbReference type="ARBA" id="ARBA00022801"/>
    </source>
</evidence>
<dbReference type="GO" id="GO:0008745">
    <property type="term" value="F:N-acetylmuramoyl-L-alanine amidase activity"/>
    <property type="evidence" value="ECO:0007669"/>
    <property type="project" value="UniProtKB-EC"/>
</dbReference>
<name>A0AA37RH86_PSEPU</name>
<dbReference type="CDD" id="cd06583">
    <property type="entry name" value="PGRP"/>
    <property type="match status" value="1"/>
</dbReference>
<dbReference type="InterPro" id="IPR036505">
    <property type="entry name" value="Amidase/PGRP_sf"/>
</dbReference>
<dbReference type="GO" id="GO:0009253">
    <property type="term" value="P:peptidoglycan catabolic process"/>
    <property type="evidence" value="ECO:0007669"/>
    <property type="project" value="InterPro"/>
</dbReference>
<dbReference type="SUPFAM" id="SSF55846">
    <property type="entry name" value="N-acetylmuramoyl-L-alanine amidase-like"/>
    <property type="match status" value="1"/>
</dbReference>
<keyword evidence="4" id="KW-0961">Cell wall biogenesis/degradation</keyword>
<dbReference type="EC" id="3.5.1.28" evidence="2"/>
<keyword evidence="3" id="KW-0378">Hydrolase</keyword>
<evidence type="ECO:0000313" key="7">
    <source>
        <dbReference type="Proteomes" id="UP001161257"/>
    </source>
</evidence>
<dbReference type="AlphaFoldDB" id="A0AA37RH86"/>
<accession>A0AA37RH86</accession>
<evidence type="ECO:0000256" key="2">
    <source>
        <dbReference type="ARBA" id="ARBA00011901"/>
    </source>
</evidence>
<dbReference type="GO" id="GO:0071555">
    <property type="term" value="P:cell wall organization"/>
    <property type="evidence" value="ECO:0007669"/>
    <property type="project" value="UniProtKB-KW"/>
</dbReference>
<evidence type="ECO:0000313" key="6">
    <source>
        <dbReference type="EMBL" id="GLO37183.1"/>
    </source>
</evidence>
<sequence length="190" mass="21112">MEHPFETDKWPFVKAKNFTKVANKRGVRLIVIHSMEAPEKSNTAENVAKYFQTTVKQASAHICVDSDSIVQCVLDNDIAWAAPGANSDGIHIEMAGYAKQTTSEWLDPYSTLVLEKAANVAAQYCLKYEIPALHLSNTELADKVSKGLVSHAQVSEVFKKSDHTDPGKNFPWEYFMGRVAAHLKKLTSDT</sequence>
<dbReference type="RefSeq" id="WP_284356543.1">
    <property type="nucleotide sequence ID" value="NZ_BSKF01000013.1"/>
</dbReference>
<dbReference type="PANTHER" id="PTHR30417:SF1">
    <property type="entry name" value="N-ACETYLMURAMOYL-L-ALANINE AMIDASE AMID"/>
    <property type="match status" value="1"/>
</dbReference>
<reference evidence="6" key="1">
    <citation type="submission" date="2023-01" db="EMBL/GenBank/DDBJ databases">
        <title>Whole-genome sequence of Pseudomonas putida NBRC 14671.</title>
        <authorList>
            <person name="Morohoshi T."/>
            <person name="Someya N."/>
        </authorList>
    </citation>
    <scope>NUCLEOTIDE SEQUENCE</scope>
    <source>
        <strain evidence="6">NBRC 14671</strain>
    </source>
</reference>
<dbReference type="Gene3D" id="3.40.80.10">
    <property type="entry name" value="Peptidoglycan recognition protein-like"/>
    <property type="match status" value="1"/>
</dbReference>
<gene>
    <name evidence="6" type="ORF">PPUN14671_40190</name>
</gene>
<dbReference type="GO" id="GO:0009254">
    <property type="term" value="P:peptidoglycan turnover"/>
    <property type="evidence" value="ECO:0007669"/>
    <property type="project" value="TreeGrafter"/>
</dbReference>
<comment type="catalytic activity">
    <reaction evidence="1">
        <text>Hydrolyzes the link between N-acetylmuramoyl residues and L-amino acid residues in certain cell-wall glycopeptides.</text>
        <dbReference type="EC" id="3.5.1.28"/>
    </reaction>
</comment>
<evidence type="ECO:0000256" key="1">
    <source>
        <dbReference type="ARBA" id="ARBA00001561"/>
    </source>
</evidence>
<dbReference type="EMBL" id="BSKJ01000009">
    <property type="protein sequence ID" value="GLO37183.1"/>
    <property type="molecule type" value="Genomic_DNA"/>
</dbReference>
<dbReference type="Pfam" id="PF01510">
    <property type="entry name" value="Amidase_2"/>
    <property type="match status" value="1"/>
</dbReference>
<organism evidence="6 7">
    <name type="scientific">Pseudomonas putida</name>
    <name type="common">Arthrobacter siderocapsulatus</name>
    <dbReference type="NCBI Taxonomy" id="303"/>
    <lineage>
        <taxon>Bacteria</taxon>
        <taxon>Pseudomonadati</taxon>
        <taxon>Pseudomonadota</taxon>
        <taxon>Gammaproteobacteria</taxon>
        <taxon>Pseudomonadales</taxon>
        <taxon>Pseudomonadaceae</taxon>
        <taxon>Pseudomonas</taxon>
    </lineage>
</organism>
<dbReference type="InterPro" id="IPR051206">
    <property type="entry name" value="NAMLAA_amidase_2"/>
</dbReference>
<dbReference type="SMART" id="SM00644">
    <property type="entry name" value="Ami_2"/>
    <property type="match status" value="1"/>
</dbReference>
<evidence type="ECO:0000256" key="4">
    <source>
        <dbReference type="ARBA" id="ARBA00023316"/>
    </source>
</evidence>
<evidence type="ECO:0000259" key="5">
    <source>
        <dbReference type="SMART" id="SM00644"/>
    </source>
</evidence>
<feature type="domain" description="N-acetylmuramoyl-L-alanine amidase" evidence="5">
    <location>
        <begin position="15"/>
        <end position="167"/>
    </location>
</feature>
<comment type="caution">
    <text evidence="6">The sequence shown here is derived from an EMBL/GenBank/DDBJ whole genome shotgun (WGS) entry which is preliminary data.</text>
</comment>
<dbReference type="PANTHER" id="PTHR30417">
    <property type="entry name" value="N-ACETYLMURAMOYL-L-ALANINE AMIDASE AMID"/>
    <property type="match status" value="1"/>
</dbReference>
<dbReference type="InterPro" id="IPR002502">
    <property type="entry name" value="Amidase_domain"/>
</dbReference>
<protein>
    <recommendedName>
        <fullName evidence="2">N-acetylmuramoyl-L-alanine amidase</fullName>
        <ecNumber evidence="2">3.5.1.28</ecNumber>
    </recommendedName>
</protein>